<protein>
    <submittedName>
        <fullName evidence="3">ABC transporter substrate-binding protein</fullName>
    </submittedName>
</protein>
<sequence>MAKREFDNDFVKDALMILREKTNGKTVHRRQFLGALGALGVMPLALRLTPAHAQSNELVIVNWGGDAVPAFEKILAAPYTAAGGLPAVVEGSGPTSGKIRAMVEAEAVSWDVCDRNLPASIELGQENLLEEIDWNVVDPNKLRDVHRSKWGVGSYLYTFALTWDSEKHPEAPKNWADFWNIKEFPGTRTLRNNIEGMLEAALLADGVAPADIYPIDVERAFAKIREIKEQTIFWTSGSQSQELFRNGEVTMGNIWHTRSMLLRDETKGRVKFDFNQGILFAGAWIVPKGNPAGKSVWDFIASTQNPDSQVELFKVLGNGPINPAGSDLVPAEMRADDPGNPENFARQVAADAAWYAEHYSEILNQYTDLIAS</sequence>
<keyword evidence="1" id="KW-0732">Signal</keyword>
<dbReference type="Proteomes" id="UP000752297">
    <property type="component" value="Unassembled WGS sequence"/>
</dbReference>
<keyword evidence="4" id="KW-1185">Reference proteome</keyword>
<dbReference type="PROSITE" id="PS51318">
    <property type="entry name" value="TAT"/>
    <property type="match status" value="1"/>
</dbReference>
<dbReference type="Pfam" id="PF13416">
    <property type="entry name" value="SBP_bac_8"/>
    <property type="match status" value="1"/>
</dbReference>
<dbReference type="RefSeq" id="WP_217677556.1">
    <property type="nucleotide sequence ID" value="NZ_JAHRVA010000003.1"/>
</dbReference>
<accession>A0A949PM21</accession>
<evidence type="ECO:0000313" key="4">
    <source>
        <dbReference type="Proteomes" id="UP000752297"/>
    </source>
</evidence>
<dbReference type="EMBL" id="JAHRVA010000003">
    <property type="protein sequence ID" value="MBV2143558.1"/>
    <property type="molecule type" value="Genomic_DNA"/>
</dbReference>
<proteinExistence type="predicted"/>
<evidence type="ECO:0000313" key="3">
    <source>
        <dbReference type="EMBL" id="MBV2143558.1"/>
    </source>
</evidence>
<dbReference type="PANTHER" id="PTHR30222:SF2">
    <property type="entry name" value="ABC TRANSPORTER SUBSTRATE-BINDING PROTEIN"/>
    <property type="match status" value="1"/>
</dbReference>
<dbReference type="CDD" id="cd13589">
    <property type="entry name" value="PBP2_polyamine_RpCGA009"/>
    <property type="match status" value="1"/>
</dbReference>
<evidence type="ECO:0000256" key="1">
    <source>
        <dbReference type="ARBA" id="ARBA00022729"/>
    </source>
</evidence>
<keyword evidence="2" id="KW-0574">Periplasm</keyword>
<dbReference type="AlphaFoldDB" id="A0A949PM21"/>
<organism evidence="3 4">
    <name type="scientific">Falsochrobactrum tianjinense</name>
    <dbReference type="NCBI Taxonomy" id="2706015"/>
    <lineage>
        <taxon>Bacteria</taxon>
        <taxon>Pseudomonadati</taxon>
        <taxon>Pseudomonadota</taxon>
        <taxon>Alphaproteobacteria</taxon>
        <taxon>Hyphomicrobiales</taxon>
        <taxon>Brucellaceae</taxon>
        <taxon>Falsochrobactrum</taxon>
    </lineage>
</organism>
<dbReference type="PANTHER" id="PTHR30222">
    <property type="entry name" value="SPERMIDINE/PUTRESCINE-BINDING PERIPLASMIC PROTEIN"/>
    <property type="match status" value="1"/>
</dbReference>
<name>A0A949PM21_9HYPH</name>
<evidence type="ECO:0000256" key="2">
    <source>
        <dbReference type="ARBA" id="ARBA00022764"/>
    </source>
</evidence>
<dbReference type="InterPro" id="IPR006311">
    <property type="entry name" value="TAT_signal"/>
</dbReference>
<gene>
    <name evidence="3" type="ORF">KUG47_08610</name>
</gene>
<reference evidence="3 4" key="1">
    <citation type="submission" date="2021-06" db="EMBL/GenBank/DDBJ databases">
        <title>Falsochrobactrum tianjin sp.nov., a new petroleum-degrading bacteria isolated from oily soils.</title>
        <authorList>
            <person name="Chen G."/>
            <person name="Chen H."/>
            <person name="Tian J."/>
            <person name="Qing J."/>
            <person name="Zhong L."/>
            <person name="Ma W."/>
            <person name="Song Y."/>
            <person name="Cui X."/>
            <person name="Yan B."/>
        </authorList>
    </citation>
    <scope>NUCLEOTIDE SEQUENCE [LARGE SCALE GENOMIC DNA]</scope>
    <source>
        <strain evidence="3 4">TDYN1</strain>
    </source>
</reference>
<dbReference type="InterPro" id="IPR006059">
    <property type="entry name" value="SBP"/>
</dbReference>
<comment type="caution">
    <text evidence="3">The sequence shown here is derived from an EMBL/GenBank/DDBJ whole genome shotgun (WGS) entry which is preliminary data.</text>
</comment>